<accession>A0A8J6P2S3</accession>
<name>A0A8J6P2S3_9BACT</name>
<evidence type="ECO:0000313" key="2">
    <source>
        <dbReference type="Proteomes" id="UP000605201"/>
    </source>
</evidence>
<sequence>MGRKKKKTPSWIDVKRNLKGFNKDQLLELIGDLYRLSENNKEFSHARFSLSEDPLKSYKRIIQDAIHPYLEDNETLDIDRAEDAIKRYSKAIDDVKGEAELMVFFVECGNNFTLSYGDIDDDFYDSVLLMYEKAIQNVTELSPKEQKVFKERLHEIMDSASGIGWGYHDGLRELYYESFPDDH</sequence>
<dbReference type="Pfam" id="PF19652">
    <property type="entry name" value="DUF6155"/>
    <property type="match status" value="1"/>
</dbReference>
<dbReference type="EMBL" id="JACNIG010000184">
    <property type="protein sequence ID" value="MBC8431850.1"/>
    <property type="molecule type" value="Genomic_DNA"/>
</dbReference>
<dbReference type="AlphaFoldDB" id="A0A8J6P2S3"/>
<gene>
    <name evidence="1" type="ORF">H8D96_08005</name>
</gene>
<evidence type="ECO:0000313" key="1">
    <source>
        <dbReference type="EMBL" id="MBC8431850.1"/>
    </source>
</evidence>
<reference evidence="1 2" key="1">
    <citation type="submission" date="2020-08" db="EMBL/GenBank/DDBJ databases">
        <title>Bridging the membrane lipid divide: bacteria of the FCB group superphylum have the potential to synthesize archaeal ether lipids.</title>
        <authorList>
            <person name="Villanueva L."/>
            <person name="Von Meijenfeldt F.A.B."/>
            <person name="Westbye A.B."/>
            <person name="Yadav S."/>
            <person name="Hopmans E.C."/>
            <person name="Dutilh B.E."/>
            <person name="Sinninghe Damste J.S."/>
        </authorList>
    </citation>
    <scope>NUCLEOTIDE SEQUENCE [LARGE SCALE GENOMIC DNA]</scope>
    <source>
        <strain evidence="1">NIOZ-UU17</strain>
    </source>
</reference>
<organism evidence="1 2">
    <name type="scientific">Candidatus Desulfatibia vada</name>
    <dbReference type="NCBI Taxonomy" id="2841696"/>
    <lineage>
        <taxon>Bacteria</taxon>
        <taxon>Pseudomonadati</taxon>
        <taxon>Thermodesulfobacteriota</taxon>
        <taxon>Desulfobacteria</taxon>
        <taxon>Desulfobacterales</taxon>
        <taxon>Desulfobacterales incertae sedis</taxon>
        <taxon>Candidatus Desulfatibia</taxon>
    </lineage>
</organism>
<proteinExistence type="predicted"/>
<dbReference type="InterPro" id="IPR046153">
    <property type="entry name" value="DUF6155"/>
</dbReference>
<comment type="caution">
    <text evidence="1">The sequence shown here is derived from an EMBL/GenBank/DDBJ whole genome shotgun (WGS) entry which is preliminary data.</text>
</comment>
<dbReference type="Proteomes" id="UP000605201">
    <property type="component" value="Unassembled WGS sequence"/>
</dbReference>
<protein>
    <submittedName>
        <fullName evidence="1">Uncharacterized protein</fullName>
    </submittedName>
</protein>